<keyword evidence="1" id="KW-0472">Membrane</keyword>
<keyword evidence="3" id="KW-1185">Reference proteome</keyword>
<dbReference type="STRING" id="640948.SAMN05216238_102104"/>
<dbReference type="RefSeq" id="WP_090080924.1">
    <property type="nucleotide sequence ID" value="NZ_FOMR01000002.1"/>
</dbReference>
<dbReference type="InterPro" id="IPR024563">
    <property type="entry name" value="YqhR"/>
</dbReference>
<dbReference type="OrthoDB" id="2691442at2"/>
<reference evidence="3" key="1">
    <citation type="submission" date="2016-10" db="EMBL/GenBank/DDBJ databases">
        <authorList>
            <person name="Varghese N."/>
            <person name="Submissions S."/>
        </authorList>
    </citation>
    <scope>NUCLEOTIDE SEQUENCE [LARGE SCALE GENOMIC DNA]</scope>
    <source>
        <strain evidence="3">DSM 22530</strain>
    </source>
</reference>
<proteinExistence type="predicted"/>
<keyword evidence="1" id="KW-1133">Transmembrane helix</keyword>
<feature type="transmembrane region" description="Helical" evidence="1">
    <location>
        <begin position="99"/>
        <end position="122"/>
    </location>
</feature>
<feature type="transmembrane region" description="Helical" evidence="1">
    <location>
        <begin position="68"/>
        <end position="92"/>
    </location>
</feature>
<dbReference type="Proteomes" id="UP000199474">
    <property type="component" value="Unassembled WGS sequence"/>
</dbReference>
<feature type="transmembrane region" description="Helical" evidence="1">
    <location>
        <begin position="20"/>
        <end position="44"/>
    </location>
</feature>
<keyword evidence="1" id="KW-0812">Transmembrane</keyword>
<gene>
    <name evidence="2" type="ORF">SAMN05216238_102104</name>
</gene>
<sequence>MREQDNRLEQNKQEEPVSILSRSLLTGFIGGVLGGFFGLVLYYFNFSEVAPKSYVLRSWLSAPWIDTWLGNVISIFMMGVISLGTALVYFMLFKKINTLWIGAAYGVLLWIIVFYVIQPIFPNIPHLTELKTDTIVSSICLYILYGTFIGYSISYDYNETIIKVREKEASK</sequence>
<name>A0A1I1T3U8_9BACI</name>
<evidence type="ECO:0000313" key="3">
    <source>
        <dbReference type="Proteomes" id="UP000199474"/>
    </source>
</evidence>
<dbReference type="EMBL" id="FOMR01000002">
    <property type="protein sequence ID" value="SFD53319.1"/>
    <property type="molecule type" value="Genomic_DNA"/>
</dbReference>
<protein>
    <submittedName>
        <fullName evidence="2">Conserved membrane protein YqhR</fullName>
    </submittedName>
</protein>
<feature type="transmembrane region" description="Helical" evidence="1">
    <location>
        <begin position="134"/>
        <end position="153"/>
    </location>
</feature>
<evidence type="ECO:0000256" key="1">
    <source>
        <dbReference type="SAM" id="Phobius"/>
    </source>
</evidence>
<organism evidence="2 3">
    <name type="scientific">Lentibacillus persicus</name>
    <dbReference type="NCBI Taxonomy" id="640948"/>
    <lineage>
        <taxon>Bacteria</taxon>
        <taxon>Bacillati</taxon>
        <taxon>Bacillota</taxon>
        <taxon>Bacilli</taxon>
        <taxon>Bacillales</taxon>
        <taxon>Bacillaceae</taxon>
        <taxon>Lentibacillus</taxon>
    </lineage>
</organism>
<evidence type="ECO:0000313" key="2">
    <source>
        <dbReference type="EMBL" id="SFD53319.1"/>
    </source>
</evidence>
<accession>A0A1I1T3U8</accession>
<dbReference type="Pfam" id="PF11085">
    <property type="entry name" value="YqhR"/>
    <property type="match status" value="1"/>
</dbReference>
<dbReference type="AlphaFoldDB" id="A0A1I1T3U8"/>